<feature type="domain" description="AMP-binding enzyme C-terminal" evidence="6">
    <location>
        <begin position="153"/>
        <end position="228"/>
    </location>
</feature>
<dbReference type="GO" id="GO:0005777">
    <property type="term" value="C:peroxisome"/>
    <property type="evidence" value="ECO:0007669"/>
    <property type="project" value="UniProtKB-SubCell"/>
</dbReference>
<evidence type="ECO:0000313" key="7">
    <source>
        <dbReference type="EMBL" id="CAD5227990.1"/>
    </source>
</evidence>
<dbReference type="InterPro" id="IPR000873">
    <property type="entry name" value="AMP-dep_synth/lig_dom"/>
</dbReference>
<dbReference type="EMBL" id="CAJFCW020000006">
    <property type="protein sequence ID" value="CAG9123958.1"/>
    <property type="molecule type" value="Genomic_DNA"/>
</dbReference>
<dbReference type="InterPro" id="IPR025110">
    <property type="entry name" value="AMP-bd_C"/>
</dbReference>
<gene>
    <name evidence="7" type="ORF">BOKJ2_LOCUS12454</name>
</gene>
<comment type="subcellular location">
    <subcellularLocation>
        <location evidence="1">Peroxisome</location>
    </subcellularLocation>
</comment>
<comment type="similarity">
    <text evidence="2">Belongs to the ATP-dependent AMP-binding enzyme family.</text>
</comment>
<evidence type="ECO:0000256" key="1">
    <source>
        <dbReference type="ARBA" id="ARBA00004275"/>
    </source>
</evidence>
<evidence type="ECO:0000256" key="2">
    <source>
        <dbReference type="ARBA" id="ARBA00006432"/>
    </source>
</evidence>
<dbReference type="Pfam" id="PF00501">
    <property type="entry name" value="AMP-binding"/>
    <property type="match status" value="1"/>
</dbReference>
<sequence length="244" mass="26785">MGFVYGQCVASCCMMTGARGVLIKSGNVKKVADAIDKYKFYGTTETLCIAAHDAKDNNPSSSVGKLMPNVEVKINSETNAELGINEIGDIQIKVPSCSPGYINNPEANKDLYTSDGFLDIGDVGYIDAKGFLYLVDRKKEMLKVGGRQASPSELEDILMTHPLVQDCAIVGMPDPLTDQRITGFVVRRDHSLTEEECLTLVNSKVSEFKQITGGIHFMDAIPRNPNGKIMRRKIKENFNEIATK</sequence>
<dbReference type="OrthoDB" id="10253869at2759"/>
<comment type="caution">
    <text evidence="7">The sequence shown here is derived from an EMBL/GenBank/DDBJ whole genome shotgun (WGS) entry which is preliminary data.</text>
</comment>
<proteinExistence type="inferred from homology"/>
<dbReference type="InterPro" id="IPR045851">
    <property type="entry name" value="AMP-bd_C_sf"/>
</dbReference>
<evidence type="ECO:0000256" key="3">
    <source>
        <dbReference type="ARBA" id="ARBA00022598"/>
    </source>
</evidence>
<name>A0A811LK40_9BILA</name>
<reference evidence="7" key="1">
    <citation type="submission" date="2020-09" db="EMBL/GenBank/DDBJ databases">
        <authorList>
            <person name="Kikuchi T."/>
        </authorList>
    </citation>
    <scope>NUCLEOTIDE SEQUENCE</scope>
    <source>
        <strain evidence="7">SH1</strain>
    </source>
</reference>
<keyword evidence="8" id="KW-1185">Reference proteome</keyword>
<dbReference type="SUPFAM" id="SSF56801">
    <property type="entry name" value="Acetyl-CoA synthetase-like"/>
    <property type="match status" value="1"/>
</dbReference>
<keyword evidence="4" id="KW-0576">Peroxisome</keyword>
<evidence type="ECO:0000256" key="4">
    <source>
        <dbReference type="ARBA" id="ARBA00023140"/>
    </source>
</evidence>
<evidence type="ECO:0000259" key="5">
    <source>
        <dbReference type="Pfam" id="PF00501"/>
    </source>
</evidence>
<accession>A0A811LK40</accession>
<dbReference type="AlphaFoldDB" id="A0A811LK40"/>
<dbReference type="GO" id="GO:0016405">
    <property type="term" value="F:CoA-ligase activity"/>
    <property type="evidence" value="ECO:0007669"/>
    <property type="project" value="TreeGrafter"/>
</dbReference>
<evidence type="ECO:0000313" key="8">
    <source>
        <dbReference type="Proteomes" id="UP000614601"/>
    </source>
</evidence>
<dbReference type="EMBL" id="CAJFDH010000006">
    <property type="protein sequence ID" value="CAD5227990.1"/>
    <property type="molecule type" value="Genomic_DNA"/>
</dbReference>
<dbReference type="PANTHER" id="PTHR24096:SF149">
    <property type="entry name" value="AMP-BINDING DOMAIN-CONTAINING PROTEIN-RELATED"/>
    <property type="match status" value="1"/>
</dbReference>
<organism evidence="7 8">
    <name type="scientific">Bursaphelenchus okinawaensis</name>
    <dbReference type="NCBI Taxonomy" id="465554"/>
    <lineage>
        <taxon>Eukaryota</taxon>
        <taxon>Metazoa</taxon>
        <taxon>Ecdysozoa</taxon>
        <taxon>Nematoda</taxon>
        <taxon>Chromadorea</taxon>
        <taxon>Rhabditida</taxon>
        <taxon>Tylenchina</taxon>
        <taxon>Tylenchomorpha</taxon>
        <taxon>Aphelenchoidea</taxon>
        <taxon>Aphelenchoididae</taxon>
        <taxon>Bursaphelenchus</taxon>
    </lineage>
</organism>
<dbReference type="InterPro" id="IPR042099">
    <property type="entry name" value="ANL_N_sf"/>
</dbReference>
<evidence type="ECO:0000259" key="6">
    <source>
        <dbReference type="Pfam" id="PF13193"/>
    </source>
</evidence>
<dbReference type="Gene3D" id="3.40.50.12780">
    <property type="entry name" value="N-terminal domain of ligase-like"/>
    <property type="match status" value="1"/>
</dbReference>
<dbReference type="PANTHER" id="PTHR24096">
    <property type="entry name" value="LONG-CHAIN-FATTY-ACID--COA LIGASE"/>
    <property type="match status" value="1"/>
</dbReference>
<dbReference type="Proteomes" id="UP000783686">
    <property type="component" value="Unassembled WGS sequence"/>
</dbReference>
<protein>
    <submittedName>
        <fullName evidence="7">Uncharacterized protein</fullName>
    </submittedName>
</protein>
<dbReference type="Pfam" id="PF13193">
    <property type="entry name" value="AMP-binding_C"/>
    <property type="match status" value="1"/>
</dbReference>
<dbReference type="Gene3D" id="3.30.300.30">
    <property type="match status" value="1"/>
</dbReference>
<dbReference type="Proteomes" id="UP000614601">
    <property type="component" value="Unassembled WGS sequence"/>
</dbReference>
<keyword evidence="3" id="KW-0436">Ligase</keyword>
<feature type="domain" description="AMP-dependent synthetase/ligase" evidence="5">
    <location>
        <begin position="39"/>
        <end position="101"/>
    </location>
</feature>